<name>A0AC34G333_9BILA</name>
<dbReference type="WBParaSite" id="ES5_v2.g24124.t1">
    <property type="protein sequence ID" value="ES5_v2.g24124.t1"/>
    <property type="gene ID" value="ES5_v2.g24124"/>
</dbReference>
<accession>A0AC34G333</accession>
<dbReference type="Proteomes" id="UP000887579">
    <property type="component" value="Unplaced"/>
</dbReference>
<proteinExistence type="predicted"/>
<evidence type="ECO:0000313" key="2">
    <source>
        <dbReference type="WBParaSite" id="ES5_v2.g24124.t1"/>
    </source>
</evidence>
<protein>
    <submittedName>
        <fullName evidence="2">Uncharacterized protein</fullName>
    </submittedName>
</protein>
<sequence length="114" mass="12584">MDSNVSMIADENGNAFSLKTCDDNSIILTFQKYPQGLTWNEFTDAYIKYHGVLFAETEKKKVEAKLATVAGIEAFELGPIKVFNLVDKLESSYLLKCSLVEGLSPYDSDASSSN</sequence>
<organism evidence="1 2">
    <name type="scientific">Panagrolaimus sp. ES5</name>
    <dbReference type="NCBI Taxonomy" id="591445"/>
    <lineage>
        <taxon>Eukaryota</taxon>
        <taxon>Metazoa</taxon>
        <taxon>Ecdysozoa</taxon>
        <taxon>Nematoda</taxon>
        <taxon>Chromadorea</taxon>
        <taxon>Rhabditida</taxon>
        <taxon>Tylenchina</taxon>
        <taxon>Panagrolaimomorpha</taxon>
        <taxon>Panagrolaimoidea</taxon>
        <taxon>Panagrolaimidae</taxon>
        <taxon>Panagrolaimus</taxon>
    </lineage>
</organism>
<reference evidence="2" key="1">
    <citation type="submission" date="2022-11" db="UniProtKB">
        <authorList>
            <consortium name="WormBaseParasite"/>
        </authorList>
    </citation>
    <scope>IDENTIFICATION</scope>
</reference>
<evidence type="ECO:0000313" key="1">
    <source>
        <dbReference type="Proteomes" id="UP000887579"/>
    </source>
</evidence>